<dbReference type="RefSeq" id="WP_118764682.1">
    <property type="nucleotide sequence ID" value="NZ_CABJCF010000002.1"/>
</dbReference>
<reference evidence="14 15" key="1">
    <citation type="submission" date="2018-08" db="EMBL/GenBank/DDBJ databases">
        <title>A genome reference for cultivated species of the human gut microbiota.</title>
        <authorList>
            <person name="Zou Y."/>
            <person name="Xue W."/>
            <person name="Luo G."/>
        </authorList>
    </citation>
    <scope>NUCLEOTIDE SEQUENCE [LARGE SCALE GENOMIC DNA]</scope>
    <source>
        <strain evidence="14 15">AF18-46</strain>
    </source>
</reference>
<protein>
    <recommendedName>
        <fullName evidence="11">DNA polymerase III PolC-type</fullName>
        <shortName evidence="11">PolIII</shortName>
        <ecNumber evidence="11">2.7.7.7</ecNumber>
    </recommendedName>
</protein>
<dbReference type="Pfam" id="PF17657">
    <property type="entry name" value="DNA_pol3_finger"/>
    <property type="match status" value="1"/>
</dbReference>
<dbReference type="CDD" id="cd06127">
    <property type="entry name" value="DEDDh"/>
    <property type="match status" value="1"/>
</dbReference>
<dbReference type="NCBIfam" id="TIGR01405">
    <property type="entry name" value="polC_Gram_pos"/>
    <property type="match status" value="1"/>
</dbReference>
<dbReference type="InterPro" id="IPR004013">
    <property type="entry name" value="PHP_dom"/>
</dbReference>
<comment type="caution">
    <text evidence="14">The sequence shown here is derived from an EMBL/GenBank/DDBJ whole genome shotgun (WGS) entry which is preliminary data.</text>
</comment>
<evidence type="ECO:0000256" key="7">
    <source>
        <dbReference type="ARBA" id="ARBA00022801"/>
    </source>
</evidence>
<dbReference type="CDD" id="cd07435">
    <property type="entry name" value="PHP_PolIIIA_POLC"/>
    <property type="match status" value="1"/>
</dbReference>
<dbReference type="InterPro" id="IPR012340">
    <property type="entry name" value="NA-bd_OB-fold"/>
</dbReference>
<dbReference type="Gene3D" id="3.20.20.140">
    <property type="entry name" value="Metal-dependent hydrolases"/>
    <property type="match status" value="2"/>
</dbReference>
<keyword evidence="4 11" id="KW-0548">Nucleotidyltransferase</keyword>
<dbReference type="InterPro" id="IPR044923">
    <property type="entry name" value="PolC_middle_finger_sf"/>
</dbReference>
<dbReference type="InterPro" id="IPR006054">
    <property type="entry name" value="DnaQ"/>
</dbReference>
<dbReference type="EMBL" id="QRWX01000002">
    <property type="protein sequence ID" value="RGT56127.1"/>
    <property type="molecule type" value="Genomic_DNA"/>
</dbReference>
<evidence type="ECO:0000259" key="12">
    <source>
        <dbReference type="SMART" id="SM00479"/>
    </source>
</evidence>
<dbReference type="NCBIfam" id="NF001688">
    <property type="entry name" value="PRK00448.1"/>
    <property type="match status" value="1"/>
</dbReference>
<evidence type="ECO:0000256" key="3">
    <source>
        <dbReference type="ARBA" id="ARBA00022679"/>
    </source>
</evidence>
<dbReference type="EC" id="2.7.7.7" evidence="11"/>
<dbReference type="GO" id="GO:0006261">
    <property type="term" value="P:DNA-templated DNA replication"/>
    <property type="evidence" value="ECO:0007669"/>
    <property type="project" value="UniProtKB-UniRule"/>
</dbReference>
<evidence type="ECO:0000256" key="8">
    <source>
        <dbReference type="ARBA" id="ARBA00022839"/>
    </source>
</evidence>
<organism evidence="14 15">
    <name type="scientific">Solobacterium moorei</name>
    <dbReference type="NCBI Taxonomy" id="102148"/>
    <lineage>
        <taxon>Bacteria</taxon>
        <taxon>Bacillati</taxon>
        <taxon>Bacillota</taxon>
        <taxon>Erysipelotrichia</taxon>
        <taxon>Erysipelotrichales</taxon>
        <taxon>Erysipelotrichaceae</taxon>
        <taxon>Solobacterium</taxon>
    </lineage>
</organism>
<dbReference type="Pfam" id="PF00929">
    <property type="entry name" value="RNase_T"/>
    <property type="match status" value="1"/>
</dbReference>
<dbReference type="GO" id="GO:0003677">
    <property type="term" value="F:DNA binding"/>
    <property type="evidence" value="ECO:0007669"/>
    <property type="project" value="UniProtKB-UniRule"/>
</dbReference>
<evidence type="ECO:0000259" key="13">
    <source>
        <dbReference type="SMART" id="SM00481"/>
    </source>
</evidence>
<keyword evidence="3 11" id="KW-0808">Transferase</keyword>
<sequence>MTQYLKDLVKIDNQDDLYEEIEIERVRLFRARNLLELHLHTPNVLSFDNYQEIHHKLKELTGSNIQLFIQPEQNRCNQVEIRKYLDVFFHTNPEMRILESGTFQYDAQKCIIKYAFVSATDCDRASSYIEHVESFLATIGLHGVTVLTETLIPVMQNEIKEVSVTVVSEEAERPQEKSTHKYQRTKMDDYEKINLIDVHDPIADIQFEGEVFGNDYIEIRKTGRTIQSFSVFDGTDAIAVKRFEGRGVTKEDLSSIHDGDYVRIYGTISYDSFAKDLTCIASNVVKIEKAKIVDTAETKRVELHMHSNLSEMDGVCDIKDIITYVYNLGHRGIAITDHADVQSLVKAYNTAQSLKKKDPDREFRVGLGCEFNLANDELTIVRNATDENIDDVTYISFDLETTGLSCYFDHIIEFGAVRIKNSTIIDRKQLFIKPPVSIPGFITSKTNITNDMVKNAKPFAEAIDEILDYIKDDVLVAHNATFDYYFLNEELRRIGRKPLTNVVIDTLDMSRAVLPDRRAYRLGNLSRYYHVNYNEEEAHRADFDAGALAEVFLCLLKDAKDKFATKTISDLQIKLQSPKSFMKVRRSHVCAIAKNHDGLVALYKLVTESNTNTLAVNGKATGKEGTDVAAEPRVVRSTLEKYRENLLLGSACLNGEVFELACNGDDARLEEAMKLYDYIELQPLGNYSTSIVLGSIPSVDRLKEVQKRIIRMAQKLNIPVCATSDAHYCIPEQKIFRDVYIMSQGVGGTIHPLYIRDEVLRLRTKNPDQHIRLTDEMKKEFAWLDDPDLIEEIVVRNPNSIFDLIEEVRPVPAGTYPPVIEGSDDKLRKICHDTAMRMYGFEGKVPEIVTDRLNSELDNIIRNGFGVHYYIAHLLVKKSNDDGYVVGSRGSVGSSFTATMSGITEVNPLRPHYLCPKCHYSEFFDDPSIASGFDLPDKVCPHCGETMRGNGHNIPFQTFLGFNADKTPDIDLNFSNEYQWRAHAFIKDVFGEDHAFRAGTIGTVAEKTAFGYVQGYCEKMKISNMRRPMKDYLAHGCQNVKRTTGQHPGGIIIIPHEYEAEDFTPVQYPANDPTSAWKTTHYDFHDIHDNVLKFDILGHVDPTAMRLLQKIATVKPLDIPMNDIETLSLFSCDDALKADTRIYKKETGALGLPEFGTRTTRGVLEETRPKKFSDLVIISGLSHGTDVWAGNAQELIRQGHTIDEVIGCRDDIMTYLLDHNLESLDAFKIMESVRKGKGLTEAWEKSMIEHQVPEWYIESCKKIKYMFPKAHAVAYVMMAMRIAWYKVHEPLNFYIQYLTLRCDTYEIETMAKGIDVIRTRMNDISTRIAERNPENPVSNKEKSLFDVLEVCEELYARGYNISNVDLYKSLATEFRMSPDNPKTIIPPFTVIDGLGVNVAKSIEEAREKGEFLSKEDILKRTQVSSSMLVKLAHMGCLEGLQESNQMSLF</sequence>
<feature type="domain" description="Polymerase/histidinol phosphatase N-terminal" evidence="13">
    <location>
        <begin position="301"/>
        <end position="375"/>
    </location>
</feature>
<dbReference type="Gene3D" id="1.10.150.700">
    <property type="entry name" value="PolC, middle finger domain"/>
    <property type="match status" value="1"/>
</dbReference>
<dbReference type="InterPro" id="IPR006308">
    <property type="entry name" value="Pol_III_a_PolC-type_gram_pos"/>
</dbReference>
<dbReference type="SUPFAM" id="SSF53098">
    <property type="entry name" value="Ribonuclease H-like"/>
    <property type="match status" value="1"/>
</dbReference>
<dbReference type="CDD" id="cd04484">
    <property type="entry name" value="polC_OBF"/>
    <property type="match status" value="1"/>
</dbReference>
<dbReference type="Gene3D" id="6.10.140.1510">
    <property type="match status" value="1"/>
</dbReference>
<evidence type="ECO:0000256" key="5">
    <source>
        <dbReference type="ARBA" id="ARBA00022705"/>
    </source>
</evidence>
<dbReference type="PANTHER" id="PTHR32294:SF5">
    <property type="entry name" value="DNA POLYMERASE III POLC-TYPE"/>
    <property type="match status" value="1"/>
</dbReference>
<comment type="subcellular location">
    <subcellularLocation>
        <location evidence="11">Cytoplasm</location>
    </subcellularLocation>
</comment>
<dbReference type="SMART" id="SM00481">
    <property type="entry name" value="POLIIIAc"/>
    <property type="match status" value="1"/>
</dbReference>
<dbReference type="InterPro" id="IPR004805">
    <property type="entry name" value="DnaE2/DnaE/PolC"/>
</dbReference>
<dbReference type="Gene3D" id="2.40.50.140">
    <property type="entry name" value="Nucleic acid-binding proteins"/>
    <property type="match status" value="1"/>
</dbReference>
<keyword evidence="7 11" id="KW-0378">Hydrolase</keyword>
<comment type="catalytic activity">
    <reaction evidence="10 11">
        <text>DNA(n) + a 2'-deoxyribonucleoside 5'-triphosphate = DNA(n+1) + diphosphate</text>
        <dbReference type="Rhea" id="RHEA:22508"/>
        <dbReference type="Rhea" id="RHEA-COMP:17339"/>
        <dbReference type="Rhea" id="RHEA-COMP:17340"/>
        <dbReference type="ChEBI" id="CHEBI:33019"/>
        <dbReference type="ChEBI" id="CHEBI:61560"/>
        <dbReference type="ChEBI" id="CHEBI:173112"/>
        <dbReference type="EC" id="2.7.7.7"/>
    </reaction>
</comment>
<name>A0A412PET4_9FIRM</name>
<evidence type="ECO:0000313" key="15">
    <source>
        <dbReference type="Proteomes" id="UP000284731"/>
    </source>
</evidence>
<dbReference type="InterPro" id="IPR011708">
    <property type="entry name" value="DNA_pol3_alpha_NTPase_dom"/>
</dbReference>
<evidence type="ECO:0000256" key="2">
    <source>
        <dbReference type="ARBA" id="ARBA00022490"/>
    </source>
</evidence>
<dbReference type="InterPro" id="IPR029460">
    <property type="entry name" value="DNAPol_HHH"/>
</dbReference>
<evidence type="ECO:0000256" key="1">
    <source>
        <dbReference type="ARBA" id="ARBA00003452"/>
    </source>
</evidence>
<dbReference type="HAMAP" id="MF_00356">
    <property type="entry name" value="DNApol_PolC"/>
    <property type="match status" value="1"/>
</dbReference>
<keyword evidence="8 11" id="KW-0269">Exonuclease</keyword>
<dbReference type="Gene3D" id="1.10.150.870">
    <property type="match status" value="1"/>
</dbReference>
<evidence type="ECO:0000256" key="4">
    <source>
        <dbReference type="ARBA" id="ARBA00022695"/>
    </source>
</evidence>
<feature type="domain" description="Exonuclease" evidence="12">
    <location>
        <begin position="393"/>
        <end position="561"/>
    </location>
</feature>
<dbReference type="GO" id="GO:0008408">
    <property type="term" value="F:3'-5' exonuclease activity"/>
    <property type="evidence" value="ECO:0007669"/>
    <property type="project" value="UniProtKB-UniRule"/>
</dbReference>
<dbReference type="Pfam" id="PF14480">
    <property type="entry name" value="DNA_pol3_a_NI"/>
    <property type="match status" value="1"/>
</dbReference>
<accession>A0A412PET4</accession>
<keyword evidence="9 11" id="KW-0239">DNA-directed DNA polymerase</keyword>
<dbReference type="InterPro" id="IPR028112">
    <property type="entry name" value="DNA_PolC-type_N_I"/>
</dbReference>
<dbReference type="NCBIfam" id="TIGR00573">
    <property type="entry name" value="dnaq"/>
    <property type="match status" value="1"/>
</dbReference>
<dbReference type="SMART" id="SM00479">
    <property type="entry name" value="EXOIII"/>
    <property type="match status" value="1"/>
</dbReference>
<gene>
    <name evidence="11" type="primary">polC</name>
    <name evidence="14" type="ORF">DWX20_04785</name>
</gene>
<keyword evidence="2 11" id="KW-0963">Cytoplasm</keyword>
<dbReference type="Pfam" id="PF02811">
    <property type="entry name" value="PHP"/>
    <property type="match status" value="1"/>
</dbReference>
<dbReference type="Proteomes" id="UP000284731">
    <property type="component" value="Unassembled WGS sequence"/>
</dbReference>
<keyword evidence="5 11" id="KW-0235">DNA replication</keyword>
<dbReference type="InterPro" id="IPR013520">
    <property type="entry name" value="Ribonucl_H"/>
</dbReference>
<dbReference type="GO" id="GO:0003887">
    <property type="term" value="F:DNA-directed DNA polymerase activity"/>
    <property type="evidence" value="ECO:0007669"/>
    <property type="project" value="UniProtKB-UniRule"/>
</dbReference>
<dbReference type="Gene3D" id="3.30.1900.20">
    <property type="match status" value="2"/>
</dbReference>
<dbReference type="InterPro" id="IPR003141">
    <property type="entry name" value="Pol/His_phosphatase_N"/>
</dbReference>
<evidence type="ECO:0000256" key="9">
    <source>
        <dbReference type="ARBA" id="ARBA00022932"/>
    </source>
</evidence>
<evidence type="ECO:0000256" key="11">
    <source>
        <dbReference type="HAMAP-Rule" id="MF_00356"/>
    </source>
</evidence>
<evidence type="ECO:0000256" key="6">
    <source>
        <dbReference type="ARBA" id="ARBA00022722"/>
    </source>
</evidence>
<keyword evidence="6 11" id="KW-0540">Nuclease</keyword>
<proteinExistence type="inferred from homology"/>
<comment type="function">
    <text evidence="1 11">Required for replicative DNA synthesis. This DNA polymerase also exhibits 3' to 5' exonuclease activity.</text>
</comment>
<dbReference type="GO" id="GO:0005737">
    <property type="term" value="C:cytoplasm"/>
    <property type="evidence" value="ECO:0007669"/>
    <property type="project" value="UniProtKB-SubCell"/>
</dbReference>
<dbReference type="InterPro" id="IPR012337">
    <property type="entry name" value="RNaseH-like_sf"/>
</dbReference>
<comment type="similarity">
    <text evidence="11">Belongs to the DNA polymerase type-C family. PolC subfamily.</text>
</comment>
<dbReference type="FunFam" id="3.30.420.10:FF:000045">
    <property type="entry name" value="3'-5' exonuclease DinG"/>
    <property type="match status" value="1"/>
</dbReference>
<evidence type="ECO:0000313" key="14">
    <source>
        <dbReference type="EMBL" id="RGT56127.1"/>
    </source>
</evidence>
<dbReference type="Gene3D" id="3.30.420.10">
    <property type="entry name" value="Ribonuclease H-like superfamily/Ribonuclease H"/>
    <property type="match status" value="1"/>
</dbReference>
<dbReference type="Pfam" id="PF07733">
    <property type="entry name" value="DNA_pol3_alpha"/>
    <property type="match status" value="1"/>
</dbReference>
<dbReference type="Pfam" id="PF14579">
    <property type="entry name" value="HHH_6"/>
    <property type="match status" value="1"/>
</dbReference>
<dbReference type="InterPro" id="IPR040982">
    <property type="entry name" value="DNA_pol3_finger"/>
</dbReference>
<dbReference type="PANTHER" id="PTHR32294">
    <property type="entry name" value="DNA POLYMERASE III SUBUNIT ALPHA"/>
    <property type="match status" value="1"/>
</dbReference>
<evidence type="ECO:0000256" key="10">
    <source>
        <dbReference type="ARBA" id="ARBA00049244"/>
    </source>
</evidence>
<dbReference type="InterPro" id="IPR036397">
    <property type="entry name" value="RNaseH_sf"/>
</dbReference>